<reference evidence="2" key="1">
    <citation type="journal article" date="2021" name="Sci. Rep.">
        <title>Diploid genomic architecture of Nitzschia inconspicua, an elite biomass production diatom.</title>
        <authorList>
            <person name="Oliver A."/>
            <person name="Podell S."/>
            <person name="Pinowska A."/>
            <person name="Traller J.C."/>
            <person name="Smith S.R."/>
            <person name="McClure R."/>
            <person name="Beliaev A."/>
            <person name="Bohutskyi P."/>
            <person name="Hill E.A."/>
            <person name="Rabines A."/>
            <person name="Zheng H."/>
            <person name="Allen L.Z."/>
            <person name="Kuo A."/>
            <person name="Grigoriev I.V."/>
            <person name="Allen A.E."/>
            <person name="Hazlebeck D."/>
            <person name="Allen E.E."/>
        </authorList>
    </citation>
    <scope>NUCLEOTIDE SEQUENCE</scope>
    <source>
        <strain evidence="2">Hildebrandi</strain>
    </source>
</reference>
<keyword evidence="3" id="KW-1185">Reference proteome</keyword>
<proteinExistence type="predicted"/>
<evidence type="ECO:0000313" key="3">
    <source>
        <dbReference type="Proteomes" id="UP000693970"/>
    </source>
</evidence>
<dbReference type="EMBL" id="JAGRRH010000015">
    <property type="protein sequence ID" value="KAG7355476.1"/>
    <property type="molecule type" value="Genomic_DNA"/>
</dbReference>
<dbReference type="OrthoDB" id="57189at2759"/>
<dbReference type="AlphaFoldDB" id="A0A9K3L622"/>
<sequence length="299" mass="32565">MGGAGKNNGEGESNNVVPVQQPATGQKKMSVKGLVDGWAAKKTSYNGVDDNVFQEPYVYTTTIPVVKSITPTAAESRRNLPLSPAEQALADFLTEDERQAIGSGSDLDQYFVLQPGEIFCDPGCFSSSTDESAAVNFMVEDGDDSEGIMFLITYKMSGKAVHFLSGCRHEAEVLYPPSTKFIITKREGNKVFMTELVEDEVEESVVSLINGAEEEPEAAIISVTVHGPSEEDNIGNPVEEEIITSGQRLRALKTTNVTMENDGLGTSYVNGRRRSARLQEPVGSVFRNGRRRSARLMKK</sequence>
<reference evidence="2" key="2">
    <citation type="submission" date="2021-04" db="EMBL/GenBank/DDBJ databases">
        <authorList>
            <person name="Podell S."/>
        </authorList>
    </citation>
    <scope>NUCLEOTIDE SEQUENCE</scope>
    <source>
        <strain evidence="2">Hildebrandi</strain>
    </source>
</reference>
<evidence type="ECO:0000313" key="2">
    <source>
        <dbReference type="EMBL" id="KAG7355476.1"/>
    </source>
</evidence>
<accession>A0A9K3L622</accession>
<evidence type="ECO:0000256" key="1">
    <source>
        <dbReference type="SAM" id="MobiDB-lite"/>
    </source>
</evidence>
<comment type="caution">
    <text evidence="2">The sequence shown here is derived from an EMBL/GenBank/DDBJ whole genome shotgun (WGS) entry which is preliminary data.</text>
</comment>
<organism evidence="2 3">
    <name type="scientific">Nitzschia inconspicua</name>
    <dbReference type="NCBI Taxonomy" id="303405"/>
    <lineage>
        <taxon>Eukaryota</taxon>
        <taxon>Sar</taxon>
        <taxon>Stramenopiles</taxon>
        <taxon>Ochrophyta</taxon>
        <taxon>Bacillariophyta</taxon>
        <taxon>Bacillariophyceae</taxon>
        <taxon>Bacillariophycidae</taxon>
        <taxon>Bacillariales</taxon>
        <taxon>Bacillariaceae</taxon>
        <taxon>Nitzschia</taxon>
    </lineage>
</organism>
<dbReference type="Proteomes" id="UP000693970">
    <property type="component" value="Unassembled WGS sequence"/>
</dbReference>
<feature type="region of interest" description="Disordered" evidence="1">
    <location>
        <begin position="1"/>
        <end position="28"/>
    </location>
</feature>
<feature type="compositionally biased region" description="Polar residues" evidence="1">
    <location>
        <begin position="10"/>
        <end position="24"/>
    </location>
</feature>
<name>A0A9K3L622_9STRA</name>
<protein>
    <submittedName>
        <fullName evidence="2">Uncharacterized protein</fullName>
    </submittedName>
</protein>
<gene>
    <name evidence="2" type="ORF">IV203_000162</name>
</gene>